<dbReference type="InterPro" id="IPR002035">
    <property type="entry name" value="VWF_A"/>
</dbReference>
<organism evidence="4 5">
    <name type="scientific">Fertoeibacter niger</name>
    <dbReference type="NCBI Taxonomy" id="2656921"/>
    <lineage>
        <taxon>Bacteria</taxon>
        <taxon>Pseudomonadati</taxon>
        <taxon>Pseudomonadota</taxon>
        <taxon>Alphaproteobacteria</taxon>
        <taxon>Rhodobacterales</taxon>
        <taxon>Paracoccaceae</taxon>
        <taxon>Fertoeibacter</taxon>
    </lineage>
</organism>
<dbReference type="Proteomes" id="UP000484076">
    <property type="component" value="Unassembled WGS sequence"/>
</dbReference>
<dbReference type="PROSITE" id="PS50234">
    <property type="entry name" value="VWFA"/>
    <property type="match status" value="1"/>
</dbReference>
<evidence type="ECO:0000256" key="1">
    <source>
        <dbReference type="ARBA" id="ARBA00005799"/>
    </source>
</evidence>
<keyword evidence="5" id="KW-1185">Reference proteome</keyword>
<name>A0A8X8GUT3_9RHOB</name>
<dbReference type="Pfam" id="PF13519">
    <property type="entry name" value="VWA_2"/>
    <property type="match status" value="1"/>
</dbReference>
<dbReference type="AlphaFoldDB" id="A0A8X8GUT3"/>
<dbReference type="Pfam" id="PF17863">
    <property type="entry name" value="AAA_lid_2"/>
    <property type="match status" value="1"/>
</dbReference>
<feature type="region of interest" description="Disordered" evidence="2">
    <location>
        <begin position="299"/>
        <end position="322"/>
    </location>
</feature>
<dbReference type="InterPro" id="IPR041628">
    <property type="entry name" value="ChlI/MoxR_AAA_lid"/>
</dbReference>
<reference evidence="4" key="1">
    <citation type="submission" date="2020-05" db="EMBL/GenBank/DDBJ databases">
        <title>Fertoebacter nigrum gen. nov., sp. nov., a new member of the family Rhodobacteraceae.</title>
        <authorList>
            <person name="Szuroczki S."/>
            <person name="Abbaszade G."/>
            <person name="Buni D."/>
            <person name="Schumann P."/>
            <person name="Toth E."/>
        </authorList>
    </citation>
    <scope>NUCLEOTIDE SEQUENCE</scope>
    <source>
        <strain evidence="4">RG-N-1a</strain>
    </source>
</reference>
<proteinExistence type="inferred from homology"/>
<accession>A0A8X8GUT3</accession>
<dbReference type="PANTHER" id="PTHR43473">
    <property type="entry name" value="MAGNESIUM-CHELATASE SUBUNIT CHLD, CHLOROPLASTIC"/>
    <property type="match status" value="1"/>
</dbReference>
<dbReference type="Gene3D" id="1.10.8.80">
    <property type="entry name" value="Magnesium chelatase subunit I, C-Terminal domain"/>
    <property type="match status" value="1"/>
</dbReference>
<dbReference type="EMBL" id="WHUT02000002">
    <property type="protein sequence ID" value="NUB43512.1"/>
    <property type="molecule type" value="Genomic_DNA"/>
</dbReference>
<dbReference type="SMART" id="SM00327">
    <property type="entry name" value="VWA"/>
    <property type="match status" value="1"/>
</dbReference>
<protein>
    <submittedName>
        <fullName evidence="4">Magnesium chelatase subunit D</fullName>
    </submittedName>
</protein>
<feature type="region of interest" description="Disordered" evidence="2">
    <location>
        <begin position="235"/>
        <end position="265"/>
    </location>
</feature>
<dbReference type="SUPFAM" id="SSF52540">
    <property type="entry name" value="P-loop containing nucleoside triphosphate hydrolases"/>
    <property type="match status" value="1"/>
</dbReference>
<comment type="caution">
    <text evidence="4">The sequence shown here is derived from an EMBL/GenBank/DDBJ whole genome shotgun (WGS) entry which is preliminary data.</text>
</comment>
<evidence type="ECO:0000259" key="3">
    <source>
        <dbReference type="PROSITE" id="PS50234"/>
    </source>
</evidence>
<evidence type="ECO:0000313" key="5">
    <source>
        <dbReference type="Proteomes" id="UP000484076"/>
    </source>
</evidence>
<comment type="similarity">
    <text evidence="1">Belongs to the Mg-chelatase subunits D/I family.</text>
</comment>
<evidence type="ECO:0000256" key="2">
    <source>
        <dbReference type="SAM" id="MobiDB-lite"/>
    </source>
</evidence>
<feature type="compositionally biased region" description="Low complexity" evidence="2">
    <location>
        <begin position="299"/>
        <end position="308"/>
    </location>
</feature>
<dbReference type="SUPFAM" id="SSF53300">
    <property type="entry name" value="vWA-like"/>
    <property type="match status" value="1"/>
</dbReference>
<dbReference type="PANTHER" id="PTHR43473:SF2">
    <property type="entry name" value="MAGNESIUM-CHELATASE SUBUNIT CHLD, CHLOROPLASTIC"/>
    <property type="match status" value="1"/>
</dbReference>
<dbReference type="CDD" id="cd01451">
    <property type="entry name" value="vWA_Magnesium_chelatase"/>
    <property type="match status" value="1"/>
</dbReference>
<feature type="domain" description="VWFA" evidence="3">
    <location>
        <begin position="400"/>
        <end position="580"/>
    </location>
</feature>
<dbReference type="RefSeq" id="WP_174539343.1">
    <property type="nucleotide sequence ID" value="NZ_WHUT02000002.1"/>
</dbReference>
<sequence length="582" mass="59616">MALEPWARVETALALLAVDPAGLKGLWLRARAGPLRDRVTLALSAIPLPARRLHPGIEDQALFGGLDLAATLAGGVAARTTGLLADPAALVLAMAERCPPGLAARLGAALDAPGHSLIALDEGDADEALPPGLADRLALFVDLEGLGWGDSQPVVPDLARLSAARAALPQVELPPDAAETLARVAATLGIASLRAPTLALAAARAGAALAGRSAVTDDDLRLACDLVYAHRALPAAAEAEPPPAEDTPPEDTLPDNLPPEPQDSDRFPEEMLVEAARAALPADLLARLAAARAARVAKGATGSGAAKAGNRRGRPLPSRAGRLGSGQRIDLVATLRAAAPWQPLRRAQAALAAGLDAGQSGGVADLSHPLSPRSPSTLPALLLRPSDIRLKRFMEMSDRVLIFAVDASGSSAMARLAETKGAVELLLAQAYARRDHVALLAFRGRAAELILPPTRSLVQTKRRLAGLPGGGATPLAHGLQMALAVGQQARARGLTPTIALMTDGRGNIALDGTANRAQAEADALQLARVIGAARLPALVIDTASRPQPALQTLARALGGTYLALPRADAHRMAVALSGALGG</sequence>
<gene>
    <name evidence="4" type="ORF">GEU84_003875</name>
</gene>
<dbReference type="NCBIfam" id="NF009943">
    <property type="entry name" value="PRK13406.1"/>
    <property type="match status" value="1"/>
</dbReference>
<dbReference type="InterPro" id="IPR041702">
    <property type="entry name" value="BchD/ChlD_VWA"/>
</dbReference>
<dbReference type="InterPro" id="IPR027417">
    <property type="entry name" value="P-loop_NTPase"/>
</dbReference>
<dbReference type="Gene3D" id="3.40.50.410">
    <property type="entry name" value="von Willebrand factor, type A domain"/>
    <property type="match status" value="1"/>
</dbReference>
<evidence type="ECO:0000313" key="4">
    <source>
        <dbReference type="EMBL" id="NUB43512.1"/>
    </source>
</evidence>
<dbReference type="InterPro" id="IPR036465">
    <property type="entry name" value="vWFA_dom_sf"/>
</dbReference>